<dbReference type="Pfam" id="PF07929">
    <property type="entry name" value="PRiA4_ORF3"/>
    <property type="match status" value="1"/>
</dbReference>
<evidence type="ECO:0000256" key="1">
    <source>
        <dbReference type="SAM" id="MobiDB-lite"/>
    </source>
</evidence>
<feature type="compositionally biased region" description="Basic and acidic residues" evidence="1">
    <location>
        <begin position="171"/>
        <end position="188"/>
    </location>
</feature>
<name>A0A2Z2NSR7_9GAMM</name>
<accession>A0A2Z2NSR7</accession>
<evidence type="ECO:0000313" key="3">
    <source>
        <dbReference type="EMBL" id="ASJ72788.1"/>
    </source>
</evidence>
<sequence>MMFEGYTLRWSIDQERPMAKKAPFFNPIQIGHMEWYLPSTVLSLSNTNLRGHMIFTLKVTLLGGMYAESECIRTIEIDSSSTLDDLHLVILDAVGFDNDHLYEFYVSRTERSRDRRRYSSFDGYDFEDDENSDEVTLESLFPLEKSKNLYYLFDFGDSWRFRITKSRKKPTNPEKGVRYPRIVERVGDDPEQYPAFED</sequence>
<evidence type="ECO:0000259" key="2">
    <source>
        <dbReference type="Pfam" id="PF07929"/>
    </source>
</evidence>
<dbReference type="KEGG" id="gai:IMCC3135_13515"/>
<dbReference type="Gene3D" id="3.10.290.30">
    <property type="entry name" value="MM3350-like"/>
    <property type="match status" value="1"/>
</dbReference>
<gene>
    <name evidence="3" type="ORF">IMCC3135_13515</name>
</gene>
<dbReference type="InterPro" id="IPR024047">
    <property type="entry name" value="MM3350-like_sf"/>
</dbReference>
<feature type="region of interest" description="Disordered" evidence="1">
    <location>
        <begin position="168"/>
        <end position="198"/>
    </location>
</feature>
<protein>
    <recommendedName>
        <fullName evidence="2">Plasmid pRiA4b Orf3-like domain-containing protein</fullName>
    </recommendedName>
</protein>
<keyword evidence="4" id="KW-1185">Reference proteome</keyword>
<feature type="domain" description="Plasmid pRiA4b Orf3-like" evidence="2">
    <location>
        <begin position="54"/>
        <end position="190"/>
    </location>
</feature>
<dbReference type="InterPro" id="IPR012912">
    <property type="entry name" value="Plasmid_pRiA4b_Orf3-like"/>
</dbReference>
<organism evidence="3 4">
    <name type="scientific">Granulosicoccus antarcticus IMCC3135</name>
    <dbReference type="NCBI Taxonomy" id="1192854"/>
    <lineage>
        <taxon>Bacteria</taxon>
        <taxon>Pseudomonadati</taxon>
        <taxon>Pseudomonadota</taxon>
        <taxon>Gammaproteobacteria</taxon>
        <taxon>Chromatiales</taxon>
        <taxon>Granulosicoccaceae</taxon>
        <taxon>Granulosicoccus</taxon>
    </lineage>
</organism>
<dbReference type="PANTHER" id="PTHR41878:SF1">
    <property type="entry name" value="TNPR PROTEIN"/>
    <property type="match status" value="1"/>
</dbReference>
<dbReference type="PANTHER" id="PTHR41878">
    <property type="entry name" value="LEXA REPRESSOR-RELATED"/>
    <property type="match status" value="1"/>
</dbReference>
<dbReference type="EMBL" id="CP018632">
    <property type="protein sequence ID" value="ASJ72788.1"/>
    <property type="molecule type" value="Genomic_DNA"/>
</dbReference>
<reference evidence="3 4" key="1">
    <citation type="submission" date="2016-12" db="EMBL/GenBank/DDBJ databases">
        <authorList>
            <person name="Song W.-J."/>
            <person name="Kurnit D.M."/>
        </authorList>
    </citation>
    <scope>NUCLEOTIDE SEQUENCE [LARGE SCALE GENOMIC DNA]</scope>
    <source>
        <strain evidence="3 4">IMCC3135</strain>
    </source>
</reference>
<dbReference type="AlphaFoldDB" id="A0A2Z2NSR7"/>
<dbReference type="SUPFAM" id="SSF159941">
    <property type="entry name" value="MM3350-like"/>
    <property type="match status" value="1"/>
</dbReference>
<proteinExistence type="predicted"/>
<dbReference type="Proteomes" id="UP000250079">
    <property type="component" value="Chromosome"/>
</dbReference>
<evidence type="ECO:0000313" key="4">
    <source>
        <dbReference type="Proteomes" id="UP000250079"/>
    </source>
</evidence>